<organism evidence="1 2">
    <name type="scientific">Temnothorax longispinosus</name>
    <dbReference type="NCBI Taxonomy" id="300112"/>
    <lineage>
        <taxon>Eukaryota</taxon>
        <taxon>Metazoa</taxon>
        <taxon>Ecdysozoa</taxon>
        <taxon>Arthropoda</taxon>
        <taxon>Hexapoda</taxon>
        <taxon>Insecta</taxon>
        <taxon>Pterygota</taxon>
        <taxon>Neoptera</taxon>
        <taxon>Endopterygota</taxon>
        <taxon>Hymenoptera</taxon>
        <taxon>Apocrita</taxon>
        <taxon>Aculeata</taxon>
        <taxon>Formicoidea</taxon>
        <taxon>Formicidae</taxon>
        <taxon>Myrmicinae</taxon>
        <taxon>Temnothorax</taxon>
    </lineage>
</organism>
<dbReference type="AlphaFoldDB" id="A0A4S2KUW5"/>
<reference evidence="1 2" key="1">
    <citation type="journal article" date="2019" name="Philos. Trans. R. Soc. Lond., B, Biol. Sci.">
        <title>Ant behaviour and brain gene expression of defending hosts depend on the ecological success of the intruding social parasite.</title>
        <authorList>
            <person name="Kaur R."/>
            <person name="Stoldt M."/>
            <person name="Jongepier E."/>
            <person name="Feldmeyer B."/>
            <person name="Menzel F."/>
            <person name="Bornberg-Bauer E."/>
            <person name="Foitzik S."/>
        </authorList>
    </citation>
    <scope>NUCLEOTIDE SEQUENCE [LARGE SCALE GENOMIC DNA]</scope>
    <source>
        <tissue evidence="1">Whole body</tissue>
    </source>
</reference>
<proteinExistence type="predicted"/>
<accession>A0A4S2KUW5</accession>
<gene>
    <name evidence="1" type="ORF">DBV15_08725</name>
</gene>
<protein>
    <submittedName>
        <fullName evidence="1">Uncharacterized protein</fullName>
    </submittedName>
</protein>
<evidence type="ECO:0000313" key="2">
    <source>
        <dbReference type="Proteomes" id="UP000310200"/>
    </source>
</evidence>
<sequence length="263" mass="29228">MRANALAGTANCRYDVEDLCFNNYCDIGARVCKANQCRCACEYVWCVVPGCTRTCGWTRATDRRARKSPPVPSPLSPRWICARRVLGALLRRGASPPFKMATSHSSIGLDMTAPPRARSTTVLSSGFTPLRVTRTTPERCDRSWDFSRARAAGLAISLASERSKSFKVRRTGFVYGRAEKTRAGARAEETARRLAQGGKERVASGQEPICFDHRRPREIYVQAPPAYFYPDRETSLRDFARGKPIGETAGKFAVKPFSPDRPN</sequence>
<dbReference type="EMBL" id="QBLH01001448">
    <property type="protein sequence ID" value="TGZ51847.1"/>
    <property type="molecule type" value="Genomic_DNA"/>
</dbReference>
<name>A0A4S2KUW5_9HYME</name>
<keyword evidence="2" id="KW-1185">Reference proteome</keyword>
<evidence type="ECO:0000313" key="1">
    <source>
        <dbReference type="EMBL" id="TGZ51847.1"/>
    </source>
</evidence>
<comment type="caution">
    <text evidence="1">The sequence shown here is derived from an EMBL/GenBank/DDBJ whole genome shotgun (WGS) entry which is preliminary data.</text>
</comment>
<dbReference type="Proteomes" id="UP000310200">
    <property type="component" value="Unassembled WGS sequence"/>
</dbReference>